<keyword evidence="1" id="KW-0812">Transmembrane</keyword>
<reference evidence="2 3" key="1">
    <citation type="submission" date="2015-01" db="EMBL/GenBank/DDBJ databases">
        <title>Vibrio sp. C1 JCM 19231 whole genome shotgun sequence.</title>
        <authorList>
            <person name="Sawabe T."/>
            <person name="Meirelles P."/>
            <person name="Feng G."/>
            <person name="Sayaka M."/>
            <person name="Hattori M."/>
            <person name="Ohkuma M."/>
        </authorList>
    </citation>
    <scope>NUCLEOTIDE SEQUENCE [LARGE SCALE GENOMIC DNA]</scope>
    <source>
        <strain evidence="3">JCM 19231</strain>
    </source>
</reference>
<evidence type="ECO:0000313" key="2">
    <source>
        <dbReference type="EMBL" id="GAM53984.1"/>
    </source>
</evidence>
<organism evidence="2 3">
    <name type="scientific">Vibrio ishigakensis</name>
    <dbReference type="NCBI Taxonomy" id="1481914"/>
    <lineage>
        <taxon>Bacteria</taxon>
        <taxon>Pseudomonadati</taxon>
        <taxon>Pseudomonadota</taxon>
        <taxon>Gammaproteobacteria</taxon>
        <taxon>Vibrionales</taxon>
        <taxon>Vibrionaceae</taxon>
        <taxon>Vibrio</taxon>
    </lineage>
</organism>
<dbReference type="Proteomes" id="UP000031671">
    <property type="component" value="Unassembled WGS sequence"/>
</dbReference>
<proteinExistence type="predicted"/>
<keyword evidence="1" id="KW-0472">Membrane</keyword>
<evidence type="ECO:0000256" key="1">
    <source>
        <dbReference type="SAM" id="Phobius"/>
    </source>
</evidence>
<protein>
    <submittedName>
        <fullName evidence="2">Uncharacterized protein</fullName>
    </submittedName>
</protein>
<comment type="caution">
    <text evidence="2">The sequence shown here is derived from an EMBL/GenBank/DDBJ whole genome shotgun (WGS) entry which is preliminary data.</text>
</comment>
<dbReference type="AlphaFoldDB" id="A0A0B8NTC3"/>
<reference evidence="2 3" key="2">
    <citation type="submission" date="2015-01" db="EMBL/GenBank/DDBJ databases">
        <authorList>
            <consortium name="NBRP consortium"/>
            <person name="Sawabe T."/>
            <person name="Meirelles P."/>
            <person name="Feng G."/>
            <person name="Sayaka M."/>
            <person name="Hattori M."/>
            <person name="Ohkuma M."/>
        </authorList>
    </citation>
    <scope>NUCLEOTIDE SEQUENCE [LARGE SCALE GENOMIC DNA]</scope>
    <source>
        <strain evidence="3">JCM 19231</strain>
    </source>
</reference>
<sequence>MNWFLSSLPSDTTHWYILLGCIWAVVGVFAYIKHRLSGD</sequence>
<accession>A0A0B8NTC3</accession>
<name>A0A0B8NTC3_9VIBR</name>
<feature type="transmembrane region" description="Helical" evidence="1">
    <location>
        <begin position="15"/>
        <end position="32"/>
    </location>
</feature>
<keyword evidence="1" id="KW-1133">Transmembrane helix</keyword>
<dbReference type="EMBL" id="BBRZ01000001">
    <property type="protein sequence ID" value="GAM53984.1"/>
    <property type="molecule type" value="Genomic_DNA"/>
</dbReference>
<evidence type="ECO:0000313" key="3">
    <source>
        <dbReference type="Proteomes" id="UP000031671"/>
    </source>
</evidence>
<gene>
    <name evidence="2" type="ORF">JCM19231_3504</name>
</gene>
<keyword evidence="3" id="KW-1185">Reference proteome</keyword>